<sequence>MDRDQLEQNIELLGKVIALAFKVGVLTGGAVLLFYCLRIDHFPSSVSVGDGLLFILVAVAFSGIYLFLTVCLTSLGLVLRPLWHFLQWLFITMLKLREKLLNKKSEYEPFNVRKAGYEGAVFAIFGAVFIFVFGLTDKTAVATLLFSAWGCALLWSRRQELADKVRDLEGEDEASKQEKARLRNHQSILLAVIFFIPLLVGGISGKLVDGAMRLVGARAESAIVHVKEPYKTYASLHGLPGKESHFGEDYQALENVVVLFNGFGRDVVLEGTDVDGKRVQLIVPSDHAHIIERQPGGQIKLEK</sequence>
<gene>
    <name evidence="3" type="ORF">DOQ08_02403</name>
</gene>
<feature type="coiled-coil region" evidence="1">
    <location>
        <begin position="158"/>
        <end position="185"/>
    </location>
</feature>
<keyword evidence="1" id="KW-0175">Coiled coil</keyword>
<dbReference type="AlphaFoldDB" id="A0A3M2RCC4"/>
<dbReference type="RefSeq" id="WP_114335158.1">
    <property type="nucleotide sequence ID" value="NZ_QMDL01000003.1"/>
</dbReference>
<keyword evidence="4" id="KW-1185">Reference proteome</keyword>
<protein>
    <submittedName>
        <fullName evidence="3">Uncharacterized protein</fullName>
    </submittedName>
</protein>
<evidence type="ECO:0000313" key="4">
    <source>
        <dbReference type="Proteomes" id="UP000265903"/>
    </source>
</evidence>
<dbReference type="Proteomes" id="UP000265903">
    <property type="component" value="Unassembled WGS sequence"/>
</dbReference>
<proteinExistence type="predicted"/>
<keyword evidence="2" id="KW-0472">Membrane</keyword>
<keyword evidence="2" id="KW-0812">Transmembrane</keyword>
<reference evidence="3 4" key="1">
    <citation type="submission" date="2018-08" db="EMBL/GenBank/DDBJ databases">
        <title>Whole Genome Sequence of the Moderate Halophilic Marine Bacterium Marinobacter litoralis Sw-45.</title>
        <authorList>
            <person name="Musa H."/>
        </authorList>
    </citation>
    <scope>NUCLEOTIDE SEQUENCE [LARGE SCALE GENOMIC DNA]</scope>
    <source>
        <strain evidence="3 4">Sw-45</strain>
    </source>
</reference>
<organism evidence="3 4">
    <name type="scientific">Marinobacter litoralis</name>
    <dbReference type="NCBI Taxonomy" id="187981"/>
    <lineage>
        <taxon>Bacteria</taxon>
        <taxon>Pseudomonadati</taxon>
        <taxon>Pseudomonadota</taxon>
        <taxon>Gammaproteobacteria</taxon>
        <taxon>Pseudomonadales</taxon>
        <taxon>Marinobacteraceae</taxon>
        <taxon>Marinobacter</taxon>
    </lineage>
</organism>
<accession>A0A3M2RCC4</accession>
<evidence type="ECO:0000256" key="1">
    <source>
        <dbReference type="SAM" id="Coils"/>
    </source>
</evidence>
<evidence type="ECO:0000313" key="3">
    <source>
        <dbReference type="EMBL" id="RMJ02938.1"/>
    </source>
</evidence>
<name>A0A3M2RCC4_9GAMM</name>
<dbReference type="EMBL" id="QMDL01000003">
    <property type="protein sequence ID" value="RMJ02938.1"/>
    <property type="molecule type" value="Genomic_DNA"/>
</dbReference>
<feature type="transmembrane region" description="Helical" evidence="2">
    <location>
        <begin position="139"/>
        <end position="156"/>
    </location>
</feature>
<evidence type="ECO:0000256" key="2">
    <source>
        <dbReference type="SAM" id="Phobius"/>
    </source>
</evidence>
<feature type="transmembrane region" description="Helical" evidence="2">
    <location>
        <begin position="48"/>
        <end position="68"/>
    </location>
</feature>
<comment type="caution">
    <text evidence="3">The sequence shown here is derived from an EMBL/GenBank/DDBJ whole genome shotgun (WGS) entry which is preliminary data.</text>
</comment>
<feature type="transmembrane region" description="Helical" evidence="2">
    <location>
        <begin position="12"/>
        <end position="36"/>
    </location>
</feature>
<feature type="transmembrane region" description="Helical" evidence="2">
    <location>
        <begin position="188"/>
        <end position="208"/>
    </location>
</feature>
<feature type="transmembrane region" description="Helical" evidence="2">
    <location>
        <begin position="115"/>
        <end position="133"/>
    </location>
</feature>
<keyword evidence="2" id="KW-1133">Transmembrane helix</keyword>
<dbReference type="OrthoDB" id="9180334at2"/>